<protein>
    <recommendedName>
        <fullName evidence="2">Fibronectin type-III domain-containing protein</fullName>
    </recommendedName>
</protein>
<gene>
    <name evidence="3" type="ORF">CUNI_LOCUS11324</name>
</gene>
<dbReference type="GO" id="GO:0016020">
    <property type="term" value="C:membrane"/>
    <property type="evidence" value="ECO:0007669"/>
    <property type="project" value="UniProtKB-SubCell"/>
</dbReference>
<proteinExistence type="predicted"/>
<dbReference type="Pfam" id="PF00041">
    <property type="entry name" value="fn3"/>
    <property type="match status" value="1"/>
</dbReference>
<feature type="domain" description="Fibronectin type-III" evidence="2">
    <location>
        <begin position="131"/>
        <end position="234"/>
    </location>
</feature>
<accession>A0A8S3ZFC1</accession>
<feature type="compositionally biased region" description="Polar residues" evidence="1">
    <location>
        <begin position="484"/>
        <end position="494"/>
    </location>
</feature>
<feature type="non-terminal residue" evidence="3">
    <location>
        <position position="1"/>
    </location>
</feature>
<dbReference type="InterPro" id="IPR003961">
    <property type="entry name" value="FN3_dom"/>
</dbReference>
<dbReference type="InterPro" id="IPR013783">
    <property type="entry name" value="Ig-like_fold"/>
</dbReference>
<dbReference type="EMBL" id="CAJHNH020002157">
    <property type="protein sequence ID" value="CAG5125766.1"/>
    <property type="molecule type" value="Genomic_DNA"/>
</dbReference>
<feature type="region of interest" description="Disordered" evidence="1">
    <location>
        <begin position="483"/>
        <end position="510"/>
    </location>
</feature>
<dbReference type="PANTHER" id="PTHR46957:SF3">
    <property type="entry name" value="CYTOKINE RECEPTOR"/>
    <property type="match status" value="1"/>
</dbReference>
<evidence type="ECO:0000313" key="3">
    <source>
        <dbReference type="EMBL" id="CAG5125766.1"/>
    </source>
</evidence>
<name>A0A8S3ZFC1_9EUPU</name>
<evidence type="ECO:0000259" key="2">
    <source>
        <dbReference type="PROSITE" id="PS50853"/>
    </source>
</evidence>
<dbReference type="SUPFAM" id="SSF49265">
    <property type="entry name" value="Fibronectin type III"/>
    <property type="match status" value="2"/>
</dbReference>
<feature type="domain" description="Fibronectin type-III" evidence="2">
    <location>
        <begin position="506"/>
        <end position="601"/>
    </location>
</feature>
<dbReference type="CDD" id="cd00063">
    <property type="entry name" value="FN3"/>
    <property type="match status" value="2"/>
</dbReference>
<feature type="compositionally biased region" description="Polar residues" evidence="1">
    <location>
        <begin position="66"/>
        <end position="82"/>
    </location>
</feature>
<dbReference type="InterPro" id="IPR050713">
    <property type="entry name" value="RTP_Phos/Ushers"/>
</dbReference>
<feature type="domain" description="Fibronectin type-III" evidence="2">
    <location>
        <begin position="237"/>
        <end position="331"/>
    </location>
</feature>
<feature type="region of interest" description="Disordered" evidence="1">
    <location>
        <begin position="329"/>
        <end position="376"/>
    </location>
</feature>
<dbReference type="Gene3D" id="2.60.40.10">
    <property type="entry name" value="Immunoglobulins"/>
    <property type="match status" value="3"/>
</dbReference>
<keyword evidence="4" id="KW-1185">Reference proteome</keyword>
<feature type="non-terminal residue" evidence="3">
    <location>
        <position position="683"/>
    </location>
</feature>
<dbReference type="PROSITE" id="PS50853">
    <property type="entry name" value="FN3"/>
    <property type="match status" value="4"/>
</dbReference>
<dbReference type="AlphaFoldDB" id="A0A8S3ZFC1"/>
<feature type="region of interest" description="Disordered" evidence="1">
    <location>
        <begin position="66"/>
        <end position="111"/>
    </location>
</feature>
<dbReference type="Proteomes" id="UP000678393">
    <property type="component" value="Unassembled WGS sequence"/>
</dbReference>
<evidence type="ECO:0000313" key="4">
    <source>
        <dbReference type="Proteomes" id="UP000678393"/>
    </source>
</evidence>
<feature type="domain" description="Fibronectin type-III" evidence="2">
    <location>
        <begin position="377"/>
        <end position="474"/>
    </location>
</feature>
<feature type="compositionally biased region" description="Low complexity" evidence="1">
    <location>
        <begin position="83"/>
        <end position="106"/>
    </location>
</feature>
<comment type="caution">
    <text evidence="3">The sequence shown here is derived from an EMBL/GenBank/DDBJ whole genome shotgun (WGS) entry which is preliminary data.</text>
</comment>
<dbReference type="InterPro" id="IPR036116">
    <property type="entry name" value="FN3_sf"/>
</dbReference>
<dbReference type="OrthoDB" id="6089342at2759"/>
<sequence length="683" mass="75483">VRVIDLATSIGNTILKRDNFRPDTPIVLENLKPNRNYQVIVDALARHGAELLTAIANFTTAGPGQYGSPVSTHSDTSSPQIGATTQPTRRTPPTAAPKTLPTRPATDGTTTEQPLFFVTTGFEFAVTTVEEPENHDYVMTTKIPTKTPYSVDIRWTVDQGPLENIKNFLVTIKGERGNTLLEQTLPENQRYITIQSLNPNTKFFVNVKANGAQGSLVESEVSFQTDPADATPDTTNPVLELEANEVRAHNTRIDWTLVNVEPNLVKNYKMRVLDSGPDGFNLLTQTMPPSSQSLSLQQLQPNKRYHVILEALAADSSVLMTASLTFQTPSENRYGRPVRASSRDRQQTRQVPEQLSRSQASQQGSPRGTDDTSSADPTLELRIQPLGQSSSQLAWAIQNMPVGLVDGYVLKFKRNGPQGDVILQMNLTLYETIFKVDGLVSNKQYFVELDAVSKSGSPVVSASTVYQPGTTVAPIRVTLKQSDRSLSQTQLQEGDSQRDDDDNSKPEIDLELNPAGLNQVKVNWTVTKDNRRRPIALYKIKVYKDGPEGSLLLEDQLNLGVVSYTVSDLMADIRYYIHLDALDKYGSVIEYVGYTFLVPPPGHAVEPIRTSSVFNKERAVTTVKPREPQESPEGQELVILAVEAQDPNTMLVEWTSVQTGVGKRPQETIVRYAEFAGNVRGNF</sequence>
<reference evidence="3" key="1">
    <citation type="submission" date="2021-04" db="EMBL/GenBank/DDBJ databases">
        <authorList>
            <consortium name="Molecular Ecology Group"/>
        </authorList>
    </citation>
    <scope>NUCLEOTIDE SEQUENCE</scope>
</reference>
<feature type="compositionally biased region" description="Polar residues" evidence="1">
    <location>
        <begin position="348"/>
        <end position="376"/>
    </location>
</feature>
<evidence type="ECO:0000256" key="1">
    <source>
        <dbReference type="SAM" id="MobiDB-lite"/>
    </source>
</evidence>
<dbReference type="SMART" id="SM00060">
    <property type="entry name" value="FN3"/>
    <property type="match status" value="4"/>
</dbReference>
<dbReference type="PANTHER" id="PTHR46957">
    <property type="entry name" value="CYTOKINE RECEPTOR"/>
    <property type="match status" value="1"/>
</dbReference>
<organism evidence="3 4">
    <name type="scientific">Candidula unifasciata</name>
    <dbReference type="NCBI Taxonomy" id="100452"/>
    <lineage>
        <taxon>Eukaryota</taxon>
        <taxon>Metazoa</taxon>
        <taxon>Spiralia</taxon>
        <taxon>Lophotrochozoa</taxon>
        <taxon>Mollusca</taxon>
        <taxon>Gastropoda</taxon>
        <taxon>Heterobranchia</taxon>
        <taxon>Euthyneura</taxon>
        <taxon>Panpulmonata</taxon>
        <taxon>Eupulmonata</taxon>
        <taxon>Stylommatophora</taxon>
        <taxon>Helicina</taxon>
        <taxon>Helicoidea</taxon>
        <taxon>Geomitridae</taxon>
        <taxon>Candidula</taxon>
    </lineage>
</organism>